<dbReference type="InterPro" id="IPR027417">
    <property type="entry name" value="P-loop_NTPase"/>
</dbReference>
<dbReference type="EMBL" id="JAAWVT010000001">
    <property type="protein sequence ID" value="NKG19129.1"/>
    <property type="molecule type" value="Genomic_DNA"/>
</dbReference>
<protein>
    <submittedName>
        <fullName evidence="9">ATP-binding cassette domain-containing protein</fullName>
    </submittedName>
</protein>
<name>A0ABX1FZ84_9MICC</name>
<evidence type="ECO:0000313" key="10">
    <source>
        <dbReference type="Proteomes" id="UP000746595"/>
    </source>
</evidence>
<keyword evidence="1" id="KW-0813">Transport</keyword>
<evidence type="ECO:0000256" key="1">
    <source>
        <dbReference type="ARBA" id="ARBA00022448"/>
    </source>
</evidence>
<dbReference type="PROSITE" id="PS50893">
    <property type="entry name" value="ABC_TRANSPORTER_2"/>
    <property type="match status" value="1"/>
</dbReference>
<evidence type="ECO:0000256" key="5">
    <source>
        <dbReference type="ARBA" id="ARBA00022967"/>
    </source>
</evidence>
<dbReference type="InterPro" id="IPR003593">
    <property type="entry name" value="AAA+_ATPase"/>
</dbReference>
<keyword evidence="3" id="KW-0547">Nucleotide-binding</keyword>
<keyword evidence="2" id="KW-1003">Cell membrane</keyword>
<dbReference type="InterPro" id="IPR050086">
    <property type="entry name" value="MetN_ABC_transporter-like"/>
</dbReference>
<evidence type="ECO:0000313" key="9">
    <source>
        <dbReference type="EMBL" id="NKG19129.1"/>
    </source>
</evidence>
<keyword evidence="6" id="KW-0029">Amino-acid transport</keyword>
<reference evidence="9 10" key="1">
    <citation type="submission" date="2020-04" db="EMBL/GenBank/DDBJ databases">
        <title>Paeniglutamicibacter sp. ANT13_2, a novel actinomycete isolated from sediment in Antarctica.</title>
        <authorList>
            <person name="Sakdapetsiri C."/>
            <person name="Pinyakong O."/>
        </authorList>
    </citation>
    <scope>NUCLEOTIDE SEQUENCE [LARGE SCALE GENOMIC DNA]</scope>
    <source>
        <strain evidence="9 10">ANT13_2</strain>
    </source>
</reference>
<gene>
    <name evidence="9" type="ORF">HED64_00220</name>
</gene>
<keyword evidence="4 9" id="KW-0067">ATP-binding</keyword>
<organism evidence="9 10">
    <name type="scientific">Paeniglutamicibacter terrestris</name>
    <dbReference type="NCBI Taxonomy" id="2723403"/>
    <lineage>
        <taxon>Bacteria</taxon>
        <taxon>Bacillati</taxon>
        <taxon>Actinomycetota</taxon>
        <taxon>Actinomycetes</taxon>
        <taxon>Micrococcales</taxon>
        <taxon>Micrococcaceae</taxon>
        <taxon>Paeniglutamicibacter</taxon>
    </lineage>
</organism>
<sequence>MISLKNLTKVYGHGEQSLTVLDNLDVDVANGEILAIVGPSGAGKSTLAQCINLLERPTSGQVIVNGEDLAQLPERKLRVARRRIGTVFQSASLLSRRTAAENIALPLQYLGVTPAETKARVGELLERVGLSHRANHYPFELSGGQLQRVGIARALALRPAVLLSDEATSGLDPETTRSVVSLLRQLRDDLDLAVVFITHEMDTVLHVADSAARLENGRITEQGSLVDLLTDHDSALGRALQPHLSPAEPEAGSSLWHVTYDSRKVPSDWLQLVSAELGEPVALLAATIQSIDGTSTGNATVGLRAPAHLATAAFARHGLRAIPGELAIANAALDHSSDTRATEDLQWA</sequence>
<proteinExistence type="predicted"/>
<dbReference type="PANTHER" id="PTHR43166">
    <property type="entry name" value="AMINO ACID IMPORT ATP-BINDING PROTEIN"/>
    <property type="match status" value="1"/>
</dbReference>
<evidence type="ECO:0000256" key="7">
    <source>
        <dbReference type="ARBA" id="ARBA00023136"/>
    </source>
</evidence>
<dbReference type="Pfam" id="PF00005">
    <property type="entry name" value="ABC_tran"/>
    <property type="match status" value="1"/>
</dbReference>
<feature type="domain" description="ABC transporter" evidence="8">
    <location>
        <begin position="2"/>
        <end position="241"/>
    </location>
</feature>
<keyword evidence="7" id="KW-0472">Membrane</keyword>
<dbReference type="PANTHER" id="PTHR43166:SF30">
    <property type="entry name" value="METHIONINE IMPORT ATP-BINDING PROTEIN METN"/>
    <property type="match status" value="1"/>
</dbReference>
<evidence type="ECO:0000256" key="4">
    <source>
        <dbReference type="ARBA" id="ARBA00022840"/>
    </source>
</evidence>
<dbReference type="InterPro" id="IPR003439">
    <property type="entry name" value="ABC_transporter-like_ATP-bd"/>
</dbReference>
<dbReference type="PROSITE" id="PS00211">
    <property type="entry name" value="ABC_TRANSPORTER_1"/>
    <property type="match status" value="1"/>
</dbReference>
<evidence type="ECO:0000256" key="2">
    <source>
        <dbReference type="ARBA" id="ARBA00022475"/>
    </source>
</evidence>
<accession>A0ABX1FZ84</accession>
<keyword evidence="10" id="KW-1185">Reference proteome</keyword>
<evidence type="ECO:0000256" key="6">
    <source>
        <dbReference type="ARBA" id="ARBA00022970"/>
    </source>
</evidence>
<comment type="caution">
    <text evidence="9">The sequence shown here is derived from an EMBL/GenBank/DDBJ whole genome shotgun (WGS) entry which is preliminary data.</text>
</comment>
<dbReference type="Gene3D" id="3.40.50.300">
    <property type="entry name" value="P-loop containing nucleotide triphosphate hydrolases"/>
    <property type="match status" value="1"/>
</dbReference>
<dbReference type="SMART" id="SM00382">
    <property type="entry name" value="AAA"/>
    <property type="match status" value="1"/>
</dbReference>
<dbReference type="InterPro" id="IPR017871">
    <property type="entry name" value="ABC_transporter-like_CS"/>
</dbReference>
<keyword evidence="5" id="KW-1278">Translocase</keyword>
<evidence type="ECO:0000256" key="3">
    <source>
        <dbReference type="ARBA" id="ARBA00022741"/>
    </source>
</evidence>
<dbReference type="Proteomes" id="UP000746595">
    <property type="component" value="Unassembled WGS sequence"/>
</dbReference>
<dbReference type="SUPFAM" id="SSF52540">
    <property type="entry name" value="P-loop containing nucleoside triphosphate hydrolases"/>
    <property type="match status" value="1"/>
</dbReference>
<dbReference type="RefSeq" id="WP_168150165.1">
    <property type="nucleotide sequence ID" value="NZ_JAAWVT010000001.1"/>
</dbReference>
<evidence type="ECO:0000259" key="8">
    <source>
        <dbReference type="PROSITE" id="PS50893"/>
    </source>
</evidence>
<dbReference type="GO" id="GO:0005524">
    <property type="term" value="F:ATP binding"/>
    <property type="evidence" value="ECO:0007669"/>
    <property type="project" value="UniProtKB-KW"/>
</dbReference>